<dbReference type="eggNOG" id="COG0723">
    <property type="taxonomic scope" value="Bacteria"/>
</dbReference>
<dbReference type="InterPro" id="IPR014349">
    <property type="entry name" value="Rieske_Fe-S_prot"/>
</dbReference>
<comment type="cofactor">
    <cofactor evidence="6">
        <name>[2Fe-2S] cluster</name>
        <dbReference type="ChEBI" id="CHEBI:190135"/>
    </cofactor>
</comment>
<dbReference type="STRING" id="1162668.LFE_1557"/>
<accession>I0IPP0</accession>
<keyword evidence="4" id="KW-0411">Iron-sulfur</keyword>
<evidence type="ECO:0000256" key="5">
    <source>
        <dbReference type="ARBA" id="ARBA00023157"/>
    </source>
</evidence>
<dbReference type="InterPro" id="IPR005805">
    <property type="entry name" value="Rieske_Fe-S_prot_C"/>
</dbReference>
<dbReference type="PROSITE" id="PS51296">
    <property type="entry name" value="RIESKE"/>
    <property type="match status" value="1"/>
</dbReference>
<keyword evidence="10" id="KW-1185">Reference proteome</keyword>
<dbReference type="GO" id="GO:0051537">
    <property type="term" value="F:2 iron, 2 sulfur cluster binding"/>
    <property type="evidence" value="ECO:0007669"/>
    <property type="project" value="UniProtKB-KW"/>
</dbReference>
<keyword evidence="7" id="KW-1133">Transmembrane helix</keyword>
<dbReference type="HOGENOM" id="CLU_899534_0_0_0"/>
<evidence type="ECO:0000256" key="4">
    <source>
        <dbReference type="ARBA" id="ARBA00023014"/>
    </source>
</evidence>
<dbReference type="SUPFAM" id="SSF50022">
    <property type="entry name" value="ISP domain"/>
    <property type="match status" value="1"/>
</dbReference>
<evidence type="ECO:0000256" key="3">
    <source>
        <dbReference type="ARBA" id="ARBA00023004"/>
    </source>
</evidence>
<dbReference type="GO" id="GO:0046872">
    <property type="term" value="F:metal ion binding"/>
    <property type="evidence" value="ECO:0007669"/>
    <property type="project" value="UniProtKB-KW"/>
</dbReference>
<dbReference type="GO" id="GO:0016020">
    <property type="term" value="C:membrane"/>
    <property type="evidence" value="ECO:0007669"/>
    <property type="project" value="InterPro"/>
</dbReference>
<keyword evidence="5" id="KW-1015">Disulfide bond</keyword>
<keyword evidence="2" id="KW-0479">Metal-binding</keyword>
<evidence type="ECO:0000259" key="8">
    <source>
        <dbReference type="PROSITE" id="PS51296"/>
    </source>
</evidence>
<evidence type="ECO:0000313" key="10">
    <source>
        <dbReference type="Proteomes" id="UP000007382"/>
    </source>
</evidence>
<gene>
    <name evidence="9" type="ordered locus">LFE_1557</name>
</gene>
<dbReference type="Proteomes" id="UP000007382">
    <property type="component" value="Chromosome"/>
</dbReference>
<dbReference type="RefSeq" id="WP_014449726.1">
    <property type="nucleotide sequence ID" value="NC_017094.1"/>
</dbReference>
<dbReference type="InterPro" id="IPR036922">
    <property type="entry name" value="Rieske_2Fe-2S_sf"/>
</dbReference>
<dbReference type="Gene3D" id="2.102.10.10">
    <property type="entry name" value="Rieske [2Fe-2S] iron-sulphur domain"/>
    <property type="match status" value="1"/>
</dbReference>
<keyword evidence="7" id="KW-0472">Membrane</keyword>
<protein>
    <submittedName>
        <fullName evidence="9">Putative rieske ironsulfur family protein</fullName>
    </submittedName>
</protein>
<feature type="domain" description="Rieske" evidence="8">
    <location>
        <begin position="200"/>
        <end position="295"/>
    </location>
</feature>
<dbReference type="eggNOG" id="COG1873">
    <property type="taxonomic scope" value="Bacteria"/>
</dbReference>
<organism evidence="9 10">
    <name type="scientific">Leptospirillum ferrooxidans (strain C2-3)</name>
    <dbReference type="NCBI Taxonomy" id="1162668"/>
    <lineage>
        <taxon>Bacteria</taxon>
        <taxon>Pseudomonadati</taxon>
        <taxon>Nitrospirota</taxon>
        <taxon>Nitrospiria</taxon>
        <taxon>Nitrospirales</taxon>
        <taxon>Nitrospiraceae</taxon>
        <taxon>Leptospirillum</taxon>
    </lineage>
</organism>
<dbReference type="Pfam" id="PF00355">
    <property type="entry name" value="Rieske"/>
    <property type="match status" value="1"/>
</dbReference>
<dbReference type="PANTHER" id="PTHR10134">
    <property type="entry name" value="CYTOCHROME B-C1 COMPLEX SUBUNIT RIESKE, MITOCHONDRIAL"/>
    <property type="match status" value="1"/>
</dbReference>
<reference evidence="9 10" key="1">
    <citation type="journal article" date="2012" name="J. Bacteriol.">
        <title>Complete Genome Sequence of Leptospirillum ferrooxidans Strain C2-3, Isolated from a Fresh Volcanic Ash Deposit on the Island of Miyake, Japan.</title>
        <authorList>
            <person name="Fujimura R."/>
            <person name="Sato Y."/>
            <person name="Nishizawa T."/>
            <person name="Oshima K."/>
            <person name="Kim S.-W."/>
            <person name="Hattori M."/>
            <person name="Kamijo T."/>
            <person name="Ohta H."/>
        </authorList>
    </citation>
    <scope>NUCLEOTIDE SEQUENCE [LARGE SCALE GENOMIC DNA]</scope>
    <source>
        <strain evidence="9 10">C2-3</strain>
    </source>
</reference>
<evidence type="ECO:0000256" key="2">
    <source>
        <dbReference type="ARBA" id="ARBA00022723"/>
    </source>
</evidence>
<keyword evidence="3" id="KW-0408">Iron</keyword>
<dbReference type="OrthoDB" id="9767869at2"/>
<evidence type="ECO:0000256" key="1">
    <source>
        <dbReference type="ARBA" id="ARBA00022714"/>
    </source>
</evidence>
<feature type="transmembrane region" description="Helical" evidence="7">
    <location>
        <begin position="131"/>
        <end position="151"/>
    </location>
</feature>
<dbReference type="EMBL" id="AP012342">
    <property type="protein sequence ID" value="BAM07239.1"/>
    <property type="molecule type" value="Genomic_DNA"/>
</dbReference>
<dbReference type="KEGG" id="lfc:LFE_1557"/>
<dbReference type="PRINTS" id="PR00162">
    <property type="entry name" value="RIESKE"/>
</dbReference>
<keyword evidence="1" id="KW-0001">2Fe-2S</keyword>
<dbReference type="PATRIC" id="fig|1162668.3.peg.1848"/>
<dbReference type="InterPro" id="IPR017941">
    <property type="entry name" value="Rieske_2Fe-2S"/>
</dbReference>
<reference evidence="10" key="2">
    <citation type="submission" date="2012-03" db="EMBL/GenBank/DDBJ databases">
        <title>The complete genome sequence of the pioneer microbe on fresh volcanic deposit, Leptospirillum ferrooxidans strain C2-3.</title>
        <authorList>
            <person name="Fujimura R."/>
            <person name="Sato Y."/>
            <person name="Nishizawa T."/>
            <person name="Nanba K."/>
            <person name="Oshima K."/>
            <person name="Hattori M."/>
            <person name="Kamijo T."/>
            <person name="Ohta H."/>
        </authorList>
    </citation>
    <scope>NUCLEOTIDE SEQUENCE [LARGE SCALE GENOMIC DNA]</scope>
    <source>
        <strain evidence="10">C2-3</strain>
    </source>
</reference>
<sequence>MTEPVVFRMGIPVLDHSGKQVGTLEQLVFHETQKKIVELVVRELSGLRRLPMDLVSEISPSSIHLKKSMNSDGLSKWPIFHPEDYEEVPSWFFPPGAHIEIGALVTLKPCDLRELGEDHAMSRRDFMAKSTVVVASMIGVSLVVPIGGYILTATQTKVVDHWIDLGINLNALPTDTPISHPFFGTSVSGWMKVPVSRSVWLIHHSNPNAPDSKSEDQIKGMDSPLELKNSDPRITVLSPVCPHLGCAPQWTPEQKEFICPCHHSIYQLNGNRVSGPAPRPMDSLPVRVSKDGAISIVYEQFVVGIPKKVRLS</sequence>
<dbReference type="CDD" id="cd03467">
    <property type="entry name" value="Rieske"/>
    <property type="match status" value="1"/>
</dbReference>
<dbReference type="AlphaFoldDB" id="I0IPP0"/>
<name>I0IPP0_LEPFC</name>
<proteinExistence type="predicted"/>
<keyword evidence="7" id="KW-0812">Transmembrane</keyword>
<evidence type="ECO:0000256" key="7">
    <source>
        <dbReference type="SAM" id="Phobius"/>
    </source>
</evidence>
<evidence type="ECO:0000256" key="6">
    <source>
        <dbReference type="ARBA" id="ARBA00034078"/>
    </source>
</evidence>
<evidence type="ECO:0000313" key="9">
    <source>
        <dbReference type="EMBL" id="BAM07239.1"/>
    </source>
</evidence>